<gene>
    <name evidence="1" type="ORF">O181_042198</name>
</gene>
<dbReference type="OrthoDB" id="428159at2759"/>
<organism evidence="1 2">
    <name type="scientific">Austropuccinia psidii MF-1</name>
    <dbReference type="NCBI Taxonomy" id="1389203"/>
    <lineage>
        <taxon>Eukaryota</taxon>
        <taxon>Fungi</taxon>
        <taxon>Dikarya</taxon>
        <taxon>Basidiomycota</taxon>
        <taxon>Pucciniomycotina</taxon>
        <taxon>Pucciniomycetes</taxon>
        <taxon>Pucciniales</taxon>
        <taxon>Sphaerophragmiaceae</taxon>
        <taxon>Austropuccinia</taxon>
    </lineage>
</organism>
<reference evidence="1" key="1">
    <citation type="submission" date="2021-03" db="EMBL/GenBank/DDBJ databases">
        <title>Draft genome sequence of rust myrtle Austropuccinia psidii MF-1, a brazilian biotype.</title>
        <authorList>
            <person name="Quecine M.C."/>
            <person name="Pachon D.M.R."/>
            <person name="Bonatelli M.L."/>
            <person name="Correr F.H."/>
            <person name="Franceschini L.M."/>
            <person name="Leite T.F."/>
            <person name="Margarido G.R.A."/>
            <person name="Almeida C.A."/>
            <person name="Ferrarezi J.A."/>
            <person name="Labate C.A."/>
        </authorList>
    </citation>
    <scope>NUCLEOTIDE SEQUENCE</scope>
    <source>
        <strain evidence="1">MF-1</strain>
    </source>
</reference>
<proteinExistence type="predicted"/>
<accession>A0A9Q3DKP5</accession>
<dbReference type="EMBL" id="AVOT02016844">
    <property type="protein sequence ID" value="MBW0502483.1"/>
    <property type="molecule type" value="Genomic_DNA"/>
</dbReference>
<evidence type="ECO:0000313" key="2">
    <source>
        <dbReference type="Proteomes" id="UP000765509"/>
    </source>
</evidence>
<keyword evidence="2" id="KW-1185">Reference proteome</keyword>
<protein>
    <submittedName>
        <fullName evidence="1">Uncharacterized protein</fullName>
    </submittedName>
</protein>
<evidence type="ECO:0000313" key="1">
    <source>
        <dbReference type="EMBL" id="MBW0502483.1"/>
    </source>
</evidence>
<dbReference type="Proteomes" id="UP000765509">
    <property type="component" value="Unassembled WGS sequence"/>
</dbReference>
<dbReference type="AlphaFoldDB" id="A0A9Q3DKP5"/>
<sequence length="121" mass="13738">MDTSRKAARQQASGFMQTTSNINYNLLIRTLIIIFPPHKASTNCLIVNLGEIYASNAFASDENKEEFHNILLASEMHHKGPLPMLQLPVDVNIDVFLASFRKEQQNQYSYQGLDTDVSIFF</sequence>
<comment type="caution">
    <text evidence="1">The sequence shown here is derived from an EMBL/GenBank/DDBJ whole genome shotgun (WGS) entry which is preliminary data.</text>
</comment>
<name>A0A9Q3DKP5_9BASI</name>